<feature type="binding site" evidence="3">
    <location>
        <position position="209"/>
    </location>
    <ligand>
        <name>a divalent metal cation</name>
        <dbReference type="ChEBI" id="CHEBI:60240"/>
    </ligand>
</feature>
<proteinExistence type="inferred from homology"/>
<feature type="domain" description="SMP-30/Gluconolactonase/LRE-like region" evidence="4">
    <location>
        <begin position="16"/>
        <end position="268"/>
    </location>
</feature>
<comment type="cofactor">
    <cofactor evidence="3">
        <name>Zn(2+)</name>
        <dbReference type="ChEBI" id="CHEBI:29105"/>
    </cofactor>
    <text evidence="3">Binds 1 divalent metal cation per subunit.</text>
</comment>
<comment type="similarity">
    <text evidence="1">Belongs to the SMP-30/CGR1 family.</text>
</comment>
<dbReference type="InterPro" id="IPR011042">
    <property type="entry name" value="6-blade_b-propeller_TolB-like"/>
</dbReference>
<evidence type="ECO:0000313" key="6">
    <source>
        <dbReference type="Proteomes" id="UP000305681"/>
    </source>
</evidence>
<keyword evidence="3" id="KW-0862">Zinc</keyword>
<evidence type="ECO:0000313" key="5">
    <source>
        <dbReference type="EMBL" id="TNC78510.1"/>
    </source>
</evidence>
<sequence>MREWQAELVLDARAQLGECPLWSVAEQCLYWIDIAGRRLHRYDPATNLDRVWWVPCEPGCIALAEKGGLVAALRDGFYRFYPQEGLLDKLADAPYDSRDMRFNDGRCDSAGRFWAGAMYEPRTAELAAMFCLERGATRLGWGPQQGFGVKVSNGLAFAADGKSLFQSDTPNHVIYRFAFDAASGQAGERQVFARLPVKGEEAAYGGRPDGAALDAEGCYWSAQYEGGRVLRFSPQGEIIGVVHVPVTRPTMIAFGGADLRTLYITSAREGAGDDELAHQPQAGGLFAVRLDVAGRPEPLYRD</sequence>
<dbReference type="Pfam" id="PF08450">
    <property type="entry name" value="SGL"/>
    <property type="match status" value="1"/>
</dbReference>
<keyword evidence="3" id="KW-0479">Metal-binding</keyword>
<comment type="caution">
    <text evidence="5">The sequence shown here is derived from an EMBL/GenBank/DDBJ whole genome shotgun (WGS) entry which is preliminary data.</text>
</comment>
<dbReference type="GO" id="GO:0004341">
    <property type="term" value="F:gluconolactonase activity"/>
    <property type="evidence" value="ECO:0007669"/>
    <property type="project" value="TreeGrafter"/>
</dbReference>
<feature type="active site" description="Proton donor/acceptor" evidence="2">
    <location>
        <position position="209"/>
    </location>
</feature>
<dbReference type="AlphaFoldDB" id="A0A5C4NWW9"/>
<evidence type="ECO:0000256" key="3">
    <source>
        <dbReference type="PIRSR" id="PIRSR605511-2"/>
    </source>
</evidence>
<dbReference type="PANTHER" id="PTHR10907">
    <property type="entry name" value="REGUCALCIN"/>
    <property type="match status" value="1"/>
</dbReference>
<dbReference type="InterPro" id="IPR005511">
    <property type="entry name" value="SMP-30"/>
</dbReference>
<reference evidence="5 6" key="1">
    <citation type="submission" date="2019-06" db="EMBL/GenBank/DDBJ databases">
        <title>Genome sequence of Janthinobacterium lividum UCD_MED1.</title>
        <authorList>
            <person name="De Leon M.E."/>
            <person name="Jospin G."/>
        </authorList>
    </citation>
    <scope>NUCLEOTIDE SEQUENCE [LARGE SCALE GENOMIC DNA]</scope>
    <source>
        <strain evidence="5 6">UCD_MED1</strain>
    </source>
</reference>
<dbReference type="Proteomes" id="UP000305681">
    <property type="component" value="Unassembled WGS sequence"/>
</dbReference>
<evidence type="ECO:0000259" key="4">
    <source>
        <dbReference type="Pfam" id="PF08450"/>
    </source>
</evidence>
<dbReference type="PRINTS" id="PR01790">
    <property type="entry name" value="SMP30FAMILY"/>
</dbReference>
<dbReference type="InterPro" id="IPR013658">
    <property type="entry name" value="SGL"/>
</dbReference>
<name>A0A5C4NWW9_9BURK</name>
<dbReference type="PANTHER" id="PTHR10907:SF47">
    <property type="entry name" value="REGUCALCIN"/>
    <property type="match status" value="1"/>
</dbReference>
<dbReference type="Gene3D" id="2.120.10.30">
    <property type="entry name" value="TolB, C-terminal domain"/>
    <property type="match status" value="1"/>
</dbReference>
<feature type="binding site" evidence="3">
    <location>
        <position position="103"/>
    </location>
    <ligand>
        <name>substrate</name>
    </ligand>
</feature>
<accession>A0A5C4NWW9</accession>
<dbReference type="RefSeq" id="WP_139089629.1">
    <property type="nucleotide sequence ID" value="NZ_VDGE01000001.1"/>
</dbReference>
<dbReference type="GO" id="GO:0005509">
    <property type="term" value="F:calcium ion binding"/>
    <property type="evidence" value="ECO:0007669"/>
    <property type="project" value="TreeGrafter"/>
</dbReference>
<feature type="binding site" evidence="3">
    <location>
        <position position="153"/>
    </location>
    <ligand>
        <name>a divalent metal cation</name>
        <dbReference type="ChEBI" id="CHEBI:60240"/>
    </ligand>
</feature>
<gene>
    <name evidence="5" type="ORF">FHI69_04265</name>
</gene>
<evidence type="ECO:0000256" key="1">
    <source>
        <dbReference type="ARBA" id="ARBA00008853"/>
    </source>
</evidence>
<protein>
    <submittedName>
        <fullName evidence="5">SMP-30/gluconolactonase/LRE family protein</fullName>
    </submittedName>
</protein>
<feature type="binding site" evidence="3">
    <location>
        <position position="18"/>
    </location>
    <ligand>
        <name>a divalent metal cation</name>
        <dbReference type="ChEBI" id="CHEBI:60240"/>
    </ligand>
</feature>
<organism evidence="5 6">
    <name type="scientific">Janthinobacterium lividum</name>
    <dbReference type="NCBI Taxonomy" id="29581"/>
    <lineage>
        <taxon>Bacteria</taxon>
        <taxon>Pseudomonadati</taxon>
        <taxon>Pseudomonadota</taxon>
        <taxon>Betaproteobacteria</taxon>
        <taxon>Burkholderiales</taxon>
        <taxon>Oxalobacteraceae</taxon>
        <taxon>Janthinobacterium</taxon>
    </lineage>
</organism>
<dbReference type="EMBL" id="VDGE01000001">
    <property type="protein sequence ID" value="TNC78510.1"/>
    <property type="molecule type" value="Genomic_DNA"/>
</dbReference>
<dbReference type="GO" id="GO:0019853">
    <property type="term" value="P:L-ascorbic acid biosynthetic process"/>
    <property type="evidence" value="ECO:0007669"/>
    <property type="project" value="TreeGrafter"/>
</dbReference>
<dbReference type="SUPFAM" id="SSF63829">
    <property type="entry name" value="Calcium-dependent phosphotriesterase"/>
    <property type="match status" value="1"/>
</dbReference>
<feature type="binding site" evidence="3">
    <location>
        <position position="101"/>
    </location>
    <ligand>
        <name>substrate</name>
    </ligand>
</feature>
<evidence type="ECO:0000256" key="2">
    <source>
        <dbReference type="PIRSR" id="PIRSR605511-1"/>
    </source>
</evidence>